<accession>A0A1E4RPR1</accession>
<keyword evidence="5" id="KW-0418">Kinase</keyword>
<dbReference type="Gene3D" id="3.30.200.20">
    <property type="entry name" value="Phosphorylase Kinase, domain 1"/>
    <property type="match status" value="1"/>
</dbReference>
<dbReference type="InterPro" id="IPR000719">
    <property type="entry name" value="Prot_kinase_dom"/>
</dbReference>
<dbReference type="PROSITE" id="PS00108">
    <property type="entry name" value="PROTEIN_KINASE_ST"/>
    <property type="match status" value="1"/>
</dbReference>
<dbReference type="GO" id="GO:0005634">
    <property type="term" value="C:nucleus"/>
    <property type="evidence" value="ECO:0007669"/>
    <property type="project" value="EnsemblFungi"/>
</dbReference>
<dbReference type="RefSeq" id="XP_020078329.1">
    <property type="nucleotide sequence ID" value="XM_020222430.1"/>
</dbReference>
<dbReference type="Gene3D" id="1.10.510.10">
    <property type="entry name" value="Transferase(Phosphotransferase) domain 1"/>
    <property type="match status" value="1"/>
</dbReference>
<dbReference type="PROSITE" id="PS50011">
    <property type="entry name" value="PROTEIN_KINASE_DOM"/>
    <property type="match status" value="1"/>
</dbReference>
<keyword evidence="3" id="KW-0067">ATP-binding</keyword>
<dbReference type="EMBL" id="KV454538">
    <property type="protein sequence ID" value="ODV69262.1"/>
    <property type="molecule type" value="Genomic_DNA"/>
</dbReference>
<dbReference type="InterPro" id="IPR011009">
    <property type="entry name" value="Kinase-like_dom_sf"/>
</dbReference>
<dbReference type="GO" id="GO:0040020">
    <property type="term" value="P:regulation of meiotic nuclear division"/>
    <property type="evidence" value="ECO:0007669"/>
    <property type="project" value="EnsemblFungi"/>
</dbReference>
<dbReference type="GO" id="GO:0004674">
    <property type="term" value="F:protein serine/threonine kinase activity"/>
    <property type="evidence" value="ECO:0007669"/>
    <property type="project" value="UniProtKB-KW"/>
</dbReference>
<sequence length="463" mass="53420">MELNQENTYTKPYSSNHIQTQISQKPSINIKSFPENYQVISKLGSGSFGSVVLARYRKDQDNLLRKDAKCESTMLSPLKESYCHLDSLVAIKTMNKRLPNLTDYYKVKEIQFIHSIPSHPGLVQIYDIFIDNNNFQLHIVMESMNSNLFNLVKQRNNDHFSPQTLKSILTQLLGAILHIHNHEFFHRDVKPENILVIPTLLYFGSNDSIPPNRKKDRYIIKLADFGLSRSIHNFKPYTAYIATRWYRSPEVLLRKKWYGKPFDIWAFGTVAVELANFKPLFPGENELEQLYLILRILGNPSMPNKIISSHNSYKIPLGGYWDEAQTLASKLGLHLPFCIGSLINDILPENYYPGLKDVIKACLTWNPDLRADVNTLCSLPYFQNTSIYQDKEENKSKKQILNGLKLGSSSIKLSNFTNKIFPKTSIDKNVYDDFDDGYEENFINHSNLLNLLIMIVTNKRLKN</sequence>
<evidence type="ECO:0000256" key="3">
    <source>
        <dbReference type="ARBA" id="ARBA00022840"/>
    </source>
</evidence>
<dbReference type="STRING" id="984485.A0A1E4RPR1"/>
<dbReference type="SUPFAM" id="SSF56112">
    <property type="entry name" value="Protein kinase-like (PK-like)"/>
    <property type="match status" value="1"/>
</dbReference>
<evidence type="ECO:0000256" key="1">
    <source>
        <dbReference type="ARBA" id="ARBA00022527"/>
    </source>
</evidence>
<organism evidence="5 6">
    <name type="scientific">Hyphopichia burtonii NRRL Y-1933</name>
    <dbReference type="NCBI Taxonomy" id="984485"/>
    <lineage>
        <taxon>Eukaryota</taxon>
        <taxon>Fungi</taxon>
        <taxon>Dikarya</taxon>
        <taxon>Ascomycota</taxon>
        <taxon>Saccharomycotina</taxon>
        <taxon>Pichiomycetes</taxon>
        <taxon>Debaryomycetaceae</taxon>
        <taxon>Hyphopichia</taxon>
    </lineage>
</organism>
<protein>
    <submittedName>
        <fullName evidence="5">Kinase-like protein</fullName>
    </submittedName>
</protein>
<dbReference type="Proteomes" id="UP000095085">
    <property type="component" value="Unassembled WGS sequence"/>
</dbReference>
<dbReference type="InterPro" id="IPR050117">
    <property type="entry name" value="MAPK"/>
</dbReference>
<proteinExistence type="predicted"/>
<dbReference type="PANTHER" id="PTHR24055">
    <property type="entry name" value="MITOGEN-ACTIVATED PROTEIN KINASE"/>
    <property type="match status" value="1"/>
</dbReference>
<gene>
    <name evidence="5" type="ORF">HYPBUDRAFT_159203</name>
</gene>
<keyword evidence="5" id="KW-0808">Transferase</keyword>
<evidence type="ECO:0000313" key="5">
    <source>
        <dbReference type="EMBL" id="ODV69262.1"/>
    </source>
</evidence>
<keyword evidence="1" id="KW-0723">Serine/threonine-protein kinase</keyword>
<reference evidence="6" key="1">
    <citation type="submission" date="2016-05" db="EMBL/GenBank/DDBJ databases">
        <title>Comparative genomics of biotechnologically important yeasts.</title>
        <authorList>
            <consortium name="DOE Joint Genome Institute"/>
            <person name="Riley R."/>
            <person name="Haridas S."/>
            <person name="Wolfe K.H."/>
            <person name="Lopes M.R."/>
            <person name="Hittinger C.T."/>
            <person name="Goker M."/>
            <person name="Salamov A."/>
            <person name="Wisecaver J."/>
            <person name="Long T.M."/>
            <person name="Aerts A.L."/>
            <person name="Barry K."/>
            <person name="Choi C."/>
            <person name="Clum A."/>
            <person name="Coughlan A.Y."/>
            <person name="Deshpande S."/>
            <person name="Douglass A.P."/>
            <person name="Hanson S.J."/>
            <person name="Klenk H.-P."/>
            <person name="Labutti K."/>
            <person name="Lapidus A."/>
            <person name="Lindquist E."/>
            <person name="Lipzen A."/>
            <person name="Meier-Kolthoff J.P."/>
            <person name="Ohm R.A."/>
            <person name="Otillar R.P."/>
            <person name="Pangilinan J."/>
            <person name="Peng Y."/>
            <person name="Rokas A."/>
            <person name="Rosa C.A."/>
            <person name="Scheuner C."/>
            <person name="Sibirny A.A."/>
            <person name="Slot J.C."/>
            <person name="Stielow J.B."/>
            <person name="Sun H."/>
            <person name="Kurtzman C.P."/>
            <person name="Blackwell M."/>
            <person name="Grigoriev I.V."/>
            <person name="Jeffries T.W."/>
        </authorList>
    </citation>
    <scope>NUCLEOTIDE SEQUENCE [LARGE SCALE GENOMIC DNA]</scope>
    <source>
        <strain evidence="6">NRRL Y-1933</strain>
    </source>
</reference>
<dbReference type="AlphaFoldDB" id="A0A1E4RPR1"/>
<evidence type="ECO:0000259" key="4">
    <source>
        <dbReference type="PROSITE" id="PS50011"/>
    </source>
</evidence>
<keyword evidence="2" id="KW-0547">Nucleotide-binding</keyword>
<evidence type="ECO:0000313" key="6">
    <source>
        <dbReference type="Proteomes" id="UP000095085"/>
    </source>
</evidence>
<keyword evidence="6" id="KW-1185">Reference proteome</keyword>
<dbReference type="Pfam" id="PF00069">
    <property type="entry name" value="Pkinase"/>
    <property type="match status" value="1"/>
</dbReference>
<dbReference type="GeneID" id="30996979"/>
<dbReference type="GO" id="GO:0005524">
    <property type="term" value="F:ATP binding"/>
    <property type="evidence" value="ECO:0007669"/>
    <property type="project" value="UniProtKB-KW"/>
</dbReference>
<feature type="domain" description="Protein kinase" evidence="4">
    <location>
        <begin position="37"/>
        <end position="382"/>
    </location>
</feature>
<dbReference type="SMART" id="SM00220">
    <property type="entry name" value="S_TKc"/>
    <property type="match status" value="1"/>
</dbReference>
<dbReference type="OrthoDB" id="2158884at2759"/>
<evidence type="ECO:0000256" key="2">
    <source>
        <dbReference type="ARBA" id="ARBA00022741"/>
    </source>
</evidence>
<dbReference type="InterPro" id="IPR008271">
    <property type="entry name" value="Ser/Thr_kinase_AS"/>
</dbReference>
<name>A0A1E4RPR1_9ASCO</name>